<dbReference type="InterPro" id="IPR042179">
    <property type="entry name" value="KGD_C_sf"/>
</dbReference>
<evidence type="ECO:0000256" key="12">
    <source>
        <dbReference type="SAM" id="Coils"/>
    </source>
</evidence>
<dbReference type="GO" id="GO:0030976">
    <property type="term" value="F:thiamine pyrophosphate binding"/>
    <property type="evidence" value="ECO:0007669"/>
    <property type="project" value="InterPro"/>
</dbReference>
<comment type="catalytic activity">
    <reaction evidence="10">
        <text>N(6)-[(R)-lipoyl]-L-lysyl-[protein] + 2-oxoglutarate + H(+) = N(6)-[(R)-S(8)-succinyldihydrolipoyl]-L-lysyl-[protein] + CO2</text>
        <dbReference type="Rhea" id="RHEA:12188"/>
        <dbReference type="Rhea" id="RHEA-COMP:10474"/>
        <dbReference type="Rhea" id="RHEA-COMP:20092"/>
        <dbReference type="ChEBI" id="CHEBI:15378"/>
        <dbReference type="ChEBI" id="CHEBI:16526"/>
        <dbReference type="ChEBI" id="CHEBI:16810"/>
        <dbReference type="ChEBI" id="CHEBI:83099"/>
        <dbReference type="ChEBI" id="CHEBI:83120"/>
        <dbReference type="EC" id="1.2.4.2"/>
    </reaction>
</comment>
<dbReference type="SUPFAM" id="SSF52777">
    <property type="entry name" value="CoA-dependent acyltransferases"/>
    <property type="match status" value="1"/>
</dbReference>
<evidence type="ECO:0000256" key="11">
    <source>
        <dbReference type="ARBA" id="ARBA00052761"/>
    </source>
</evidence>
<feature type="compositionally biased region" description="Pro residues" evidence="13">
    <location>
        <begin position="38"/>
        <end position="59"/>
    </location>
</feature>
<keyword evidence="15" id="KW-0808">Transferase</keyword>
<feature type="compositionally biased region" description="Low complexity" evidence="13">
    <location>
        <begin position="60"/>
        <end position="73"/>
    </location>
</feature>
<evidence type="ECO:0000256" key="4">
    <source>
        <dbReference type="ARBA" id="ARBA00022532"/>
    </source>
</evidence>
<dbReference type="EC" id="4.1.1.71" evidence="15"/>
<gene>
    <name evidence="15" type="ORF">GH723_06580</name>
</gene>
<dbReference type="InterPro" id="IPR011603">
    <property type="entry name" value="2oxoglutarate_DH_E1"/>
</dbReference>
<comment type="pathway">
    <text evidence="3">Carbohydrate metabolism; tricarboxylic acid cycle; succinyl-CoA from 2-oxoglutarate (dehydrogenase route): step 1/1.</text>
</comment>
<dbReference type="GO" id="GO:0004591">
    <property type="term" value="F:oxoglutarate dehydrogenase (succinyl-transferring) activity"/>
    <property type="evidence" value="ECO:0007669"/>
    <property type="project" value="UniProtKB-EC"/>
</dbReference>
<evidence type="ECO:0000256" key="13">
    <source>
        <dbReference type="SAM" id="MobiDB-lite"/>
    </source>
</evidence>
<comment type="cofactor">
    <cofactor evidence="2">
        <name>thiamine diphosphate</name>
        <dbReference type="ChEBI" id="CHEBI:58937"/>
    </cofactor>
</comment>
<evidence type="ECO:0000256" key="10">
    <source>
        <dbReference type="ARBA" id="ARBA00051911"/>
    </source>
</evidence>
<dbReference type="PANTHER" id="PTHR23152:SF4">
    <property type="entry name" value="2-OXOADIPATE DEHYDROGENASE COMPLEX COMPONENT E1"/>
    <property type="match status" value="1"/>
</dbReference>
<dbReference type="NCBIfam" id="NF008907">
    <property type="entry name" value="PRK12270.1"/>
    <property type="match status" value="1"/>
</dbReference>
<evidence type="ECO:0000256" key="5">
    <source>
        <dbReference type="ARBA" id="ARBA00022723"/>
    </source>
</evidence>
<feature type="compositionally biased region" description="Low complexity" evidence="13">
    <location>
        <begin position="28"/>
        <end position="37"/>
    </location>
</feature>
<dbReference type="Pfam" id="PF00676">
    <property type="entry name" value="E1_dh"/>
    <property type="match status" value="1"/>
</dbReference>
<feature type="domain" description="Transketolase-like pyrimidine-binding" evidence="14">
    <location>
        <begin position="860"/>
        <end position="1053"/>
    </location>
</feature>
<dbReference type="PANTHER" id="PTHR23152">
    <property type="entry name" value="2-OXOGLUTARATE DEHYDROGENASE"/>
    <property type="match status" value="1"/>
</dbReference>
<evidence type="ECO:0000256" key="3">
    <source>
        <dbReference type="ARBA" id="ARBA00004813"/>
    </source>
</evidence>
<proteinExistence type="predicted"/>
<keyword evidence="12" id="KW-0175">Coiled coil</keyword>
<dbReference type="GO" id="GO:0008683">
    <property type="term" value="F:2-oxoglutarate decarboxylase activity"/>
    <property type="evidence" value="ECO:0007669"/>
    <property type="project" value="UniProtKB-EC"/>
</dbReference>
<dbReference type="KEGG" id="atq:GH723_06580"/>
<evidence type="ECO:0000259" key="14">
    <source>
        <dbReference type="SMART" id="SM00861"/>
    </source>
</evidence>
<evidence type="ECO:0000256" key="7">
    <source>
        <dbReference type="ARBA" id="ARBA00023002"/>
    </source>
</evidence>
<dbReference type="InterPro" id="IPR031717">
    <property type="entry name" value="ODO-1/KGD_C"/>
</dbReference>
<dbReference type="EMBL" id="CP045851">
    <property type="protein sequence ID" value="QGG97001.1"/>
    <property type="molecule type" value="Genomic_DNA"/>
</dbReference>
<evidence type="ECO:0000256" key="1">
    <source>
        <dbReference type="ARBA" id="ARBA00001946"/>
    </source>
</evidence>
<keyword evidence="9" id="KW-0511">Multifunctional enzyme</keyword>
<dbReference type="Gene3D" id="3.40.50.11610">
    <property type="entry name" value="Multifunctional 2-oxoglutarate metabolism enzyme, C-terminal domain"/>
    <property type="match status" value="1"/>
</dbReference>
<evidence type="ECO:0000313" key="16">
    <source>
        <dbReference type="Proteomes" id="UP000334019"/>
    </source>
</evidence>
<dbReference type="GO" id="GO:0004149">
    <property type="term" value="F:dihydrolipoyllysine-residue succinyltransferase activity"/>
    <property type="evidence" value="ECO:0007669"/>
    <property type="project" value="UniProtKB-EC"/>
</dbReference>
<dbReference type="Pfam" id="PF02779">
    <property type="entry name" value="Transket_pyr"/>
    <property type="match status" value="1"/>
</dbReference>
<dbReference type="Gene3D" id="3.30.559.10">
    <property type="entry name" value="Chloramphenicol acetyltransferase-like domain"/>
    <property type="match status" value="1"/>
</dbReference>
<dbReference type="GO" id="GO:0000287">
    <property type="term" value="F:magnesium ion binding"/>
    <property type="evidence" value="ECO:0007669"/>
    <property type="project" value="UniProtKB-ARBA"/>
</dbReference>
<keyword evidence="8" id="KW-0786">Thiamine pyrophosphate</keyword>
<evidence type="ECO:0000256" key="8">
    <source>
        <dbReference type="ARBA" id="ARBA00023052"/>
    </source>
</evidence>
<dbReference type="Pfam" id="PF00198">
    <property type="entry name" value="2-oxoacid_dh"/>
    <property type="match status" value="1"/>
</dbReference>
<accession>A0A5Q2RR07</accession>
<feature type="coiled-coil region" evidence="12">
    <location>
        <begin position="763"/>
        <end position="790"/>
    </location>
</feature>
<name>A0A5Q2RR07_9ACTN</name>
<dbReference type="CDD" id="cd02016">
    <property type="entry name" value="TPP_E1_OGDC_like"/>
    <property type="match status" value="1"/>
</dbReference>
<keyword evidence="16" id="KW-1185">Reference proteome</keyword>
<dbReference type="NCBIfam" id="TIGR00239">
    <property type="entry name" value="2oxo_dh_E1"/>
    <property type="match status" value="1"/>
</dbReference>
<dbReference type="Pfam" id="PF16078">
    <property type="entry name" value="2-oxogl_dehyd_N"/>
    <property type="match status" value="1"/>
</dbReference>
<sequence length="1201" mass="131664">MYEQYLDDPSSVSESWQEFFTDYRREPTGSTGATATAPPAPAPSPAPAAAPPAPSPAPPATNGAAATPSEPATAPAPAPGDPIRGAGARIVENMERSLEVPTATSFREVPAKLLEVNRKVINGYLGRTRGGKVSFTHLIGYAVVRAIADAMPVMKSTFERGEDDKPYVVRHDHVGLGIAVDVEKSDGSRTLLVPCIRDADTMDFAGFHTAYEDLIRKVRTNKLSPDDFSGTNVSLTNPGTIGTVQSVPRLMPGQGLIVGVGSIDYPTAYQAADPRTLADLGISKVITITSTYDHRIIQGAESGLFLKKVHELLMGADHFYDDVFRSLGVPYEAVQWRRDINPIDREESQLEKQIAVNTLINMYRVRGHLIADLDPLASEEPTMHPELDPATYGLTIWDLDREFLTASGAGIYAPVGGRSKMPLGDILGVLRDAYCRTIGIEYMHIQDPAEKRWIQEQVEGVSVQVTTEEQRHILGRLNAAEAFEKFLSTKYVGQKRFGIEGAESTIPLLDSILGEAADSGMQRAVLGMAHRGRLNVLTNIVGKSYDQIFKEFEGNIDPESIQGSGDVKYHLGQSGTFVSQSGQEIPVELAANPSHLEAVDPVVVGMARAHMDAADSGDYPVLPVLIHGDAAFAGQGVVAETLNLSMIKGYRVGGTIHVIINNQLGFTTPPHAARSSEYPTDVAKMVQAPIFHVNGDDPEACVRVARLAFAYRQRFNKDVVIDMFCYRRHGHNEGDDPSYTQPQMYKKIDDRRSVRKQYTEALVKRGDISLEEAEQALDDYQARLQAALDETRSTAPEPGAHAPRRLETHGVLPQVPTGVDRSVVDRLYKVLSTLPEGFTMHPKLARQFEARDKMFAEGEVDWALAEAMAFGSLLDEGISIRLAGQDSRRGTFSQRHSTLVDFESGAEYVPLESMADGDTRLWIYDSLLSEYAALGFEYGYSVANKDALVCWEAQFGDFVNGAQIIIDQFLVAAEDKWHQTSGLVLLLPHGYEGQGPEHSSARIERFLILAAEDNIQVANATTAGQYFHLLRRQMHRDVRKPLVIATPKSLLRAKPARSTIDDLTSGSFREVLDDPRVDDPAAIRRVVLCSGKVGHDALARRDETGAPVAVVRVEQLYPWPFDQIAELLDRYGNAREIVWLQEEPENMGGWNFAKGRLYEAHGDTHSIRRVSRAESGSPASGSAAIHAYEQADILDRALGGL</sequence>
<evidence type="ECO:0000256" key="2">
    <source>
        <dbReference type="ARBA" id="ARBA00001964"/>
    </source>
</evidence>
<evidence type="ECO:0000256" key="9">
    <source>
        <dbReference type="ARBA" id="ARBA00023268"/>
    </source>
</evidence>
<comment type="catalytic activity">
    <reaction evidence="11">
        <text>N(6)-[(R)-dihydrolipoyl]-L-lysyl-[protein] + succinyl-CoA = N(6)-[(R)-S(8)-succinyldihydrolipoyl]-L-lysyl-[protein] + CoA</text>
        <dbReference type="Rhea" id="RHEA:15213"/>
        <dbReference type="Rhea" id="RHEA-COMP:10475"/>
        <dbReference type="Rhea" id="RHEA-COMP:20092"/>
        <dbReference type="ChEBI" id="CHEBI:57287"/>
        <dbReference type="ChEBI" id="CHEBI:57292"/>
        <dbReference type="ChEBI" id="CHEBI:83100"/>
        <dbReference type="ChEBI" id="CHEBI:83120"/>
        <dbReference type="EC" id="2.3.1.61"/>
    </reaction>
</comment>
<protein>
    <submittedName>
        <fullName evidence="15">Multifunctional oxoglutarate decarboxylase/oxoglutarate dehydrogenase thiamine pyrophosphate-binding subunit/dihydrolipoyllysine-residue succinyltransferase subunit</fullName>
        <ecNumber evidence="15">4.1.1.71</ecNumber>
    </submittedName>
</protein>
<organism evidence="15 16">
    <name type="scientific">Actinomarinicola tropica</name>
    <dbReference type="NCBI Taxonomy" id="2789776"/>
    <lineage>
        <taxon>Bacteria</taxon>
        <taxon>Bacillati</taxon>
        <taxon>Actinomycetota</taxon>
        <taxon>Acidimicrobiia</taxon>
        <taxon>Acidimicrobiales</taxon>
        <taxon>Iamiaceae</taxon>
        <taxon>Actinomarinicola</taxon>
    </lineage>
</organism>
<dbReference type="GO" id="GO:0045252">
    <property type="term" value="C:oxoglutarate dehydrogenase complex"/>
    <property type="evidence" value="ECO:0007669"/>
    <property type="project" value="TreeGrafter"/>
</dbReference>
<dbReference type="InterPro" id="IPR029061">
    <property type="entry name" value="THDP-binding"/>
</dbReference>
<dbReference type="NCBIfam" id="NF006914">
    <property type="entry name" value="PRK09404.1"/>
    <property type="match status" value="1"/>
</dbReference>
<dbReference type="AlphaFoldDB" id="A0A5Q2RR07"/>
<evidence type="ECO:0000313" key="15">
    <source>
        <dbReference type="EMBL" id="QGG97001.1"/>
    </source>
</evidence>
<dbReference type="UniPathway" id="UPA00223">
    <property type="reaction ID" value="UER00997"/>
</dbReference>
<dbReference type="InterPro" id="IPR023213">
    <property type="entry name" value="CAT-like_dom_sf"/>
</dbReference>
<dbReference type="Proteomes" id="UP000334019">
    <property type="component" value="Chromosome"/>
</dbReference>
<dbReference type="InterPro" id="IPR032106">
    <property type="entry name" value="2-oxogl_dehyd_N"/>
</dbReference>
<dbReference type="SUPFAM" id="SSF52518">
    <property type="entry name" value="Thiamin diphosphate-binding fold (THDP-binding)"/>
    <property type="match status" value="2"/>
</dbReference>
<dbReference type="PIRSF" id="PIRSF000157">
    <property type="entry name" value="Oxoglu_dh_E1"/>
    <property type="match status" value="1"/>
</dbReference>
<dbReference type="InterPro" id="IPR005475">
    <property type="entry name" value="Transketolase-like_Pyr-bd"/>
</dbReference>
<reference evidence="15 16" key="1">
    <citation type="submission" date="2019-11" db="EMBL/GenBank/DDBJ databases">
        <authorList>
            <person name="He Y."/>
        </authorList>
    </citation>
    <scope>NUCLEOTIDE SEQUENCE [LARGE SCALE GENOMIC DNA]</scope>
    <source>
        <strain evidence="15 16">SCSIO 58843</strain>
    </source>
</reference>
<dbReference type="Gene3D" id="3.40.50.970">
    <property type="match status" value="1"/>
</dbReference>
<dbReference type="SMART" id="SM00861">
    <property type="entry name" value="Transket_pyr"/>
    <property type="match status" value="1"/>
</dbReference>
<comment type="cofactor">
    <cofactor evidence="1">
        <name>Mg(2+)</name>
        <dbReference type="ChEBI" id="CHEBI:18420"/>
    </cofactor>
</comment>
<feature type="region of interest" description="Disordered" evidence="13">
    <location>
        <begin position="1"/>
        <end position="85"/>
    </location>
</feature>
<evidence type="ECO:0000256" key="6">
    <source>
        <dbReference type="ARBA" id="ARBA00022842"/>
    </source>
</evidence>
<keyword evidence="4" id="KW-0816">Tricarboxylic acid cycle</keyword>
<keyword evidence="5" id="KW-0479">Metal-binding</keyword>
<dbReference type="InterPro" id="IPR001017">
    <property type="entry name" value="DH_E1"/>
</dbReference>
<dbReference type="GO" id="GO:0006099">
    <property type="term" value="P:tricarboxylic acid cycle"/>
    <property type="evidence" value="ECO:0007669"/>
    <property type="project" value="UniProtKB-UniPathway"/>
</dbReference>
<keyword evidence="6" id="KW-0460">Magnesium</keyword>
<keyword evidence="7" id="KW-0560">Oxidoreductase</keyword>
<dbReference type="Pfam" id="PF16870">
    <property type="entry name" value="OxoGdeHyase_C"/>
    <property type="match status" value="1"/>
</dbReference>
<dbReference type="InterPro" id="IPR001078">
    <property type="entry name" value="2-oxoacid_DH_actylTfrase"/>
</dbReference>
<keyword evidence="15" id="KW-0456">Lyase</keyword>
<dbReference type="Gene3D" id="1.10.287.1150">
    <property type="entry name" value="TPP helical domain"/>
    <property type="match status" value="1"/>
</dbReference>
<dbReference type="Gene3D" id="3.40.50.12470">
    <property type="match status" value="1"/>
</dbReference>
<dbReference type="GO" id="GO:0005829">
    <property type="term" value="C:cytosol"/>
    <property type="evidence" value="ECO:0007669"/>
    <property type="project" value="TreeGrafter"/>
</dbReference>